<accession>A0A3R5YS70</accession>
<dbReference type="Gene3D" id="2.40.50.90">
    <property type="match status" value="1"/>
</dbReference>
<feature type="region of interest" description="Disordered" evidence="1">
    <location>
        <begin position="150"/>
        <end position="170"/>
    </location>
</feature>
<organism evidence="2 3">
    <name type="scientific">Coprococcus eutactus</name>
    <dbReference type="NCBI Taxonomy" id="33043"/>
    <lineage>
        <taxon>Bacteria</taxon>
        <taxon>Bacillati</taxon>
        <taxon>Bacillota</taxon>
        <taxon>Clostridia</taxon>
        <taxon>Lachnospirales</taxon>
        <taxon>Lachnospiraceae</taxon>
        <taxon>Coprococcus</taxon>
    </lineage>
</organism>
<dbReference type="InterPro" id="IPR035437">
    <property type="entry name" value="SNase_OB-fold_sf"/>
</dbReference>
<protein>
    <submittedName>
        <fullName evidence="2">Uncharacterized protein</fullName>
    </submittedName>
</protein>
<sequence>MNKTGYMVMMASCVGIMAFCFLTDVGKGVKYIHLSTIFSGILGGNEKEDLENITNNLKEASTAVSGNYISAEELDTFRVRVDKENRTVHLIGIEPLEDVSVLDEKLQKGDTLYLEYDEEKETADGDLQAYLYFSDGEMVQMWLIENNYAKAVSEPPNTKHDDLLSESEEK</sequence>
<evidence type="ECO:0000256" key="1">
    <source>
        <dbReference type="SAM" id="MobiDB-lite"/>
    </source>
</evidence>
<dbReference type="SUPFAM" id="SSF50199">
    <property type="entry name" value="Staphylococcal nuclease"/>
    <property type="match status" value="1"/>
</dbReference>
<comment type="caution">
    <text evidence="2">The sequence shown here is derived from an EMBL/GenBank/DDBJ whole genome shotgun (WGS) entry which is preliminary data.</text>
</comment>
<proteinExistence type="predicted"/>
<dbReference type="AlphaFoldDB" id="A0A3R5YS70"/>
<reference evidence="2 3" key="1">
    <citation type="submission" date="2018-08" db="EMBL/GenBank/DDBJ databases">
        <title>A genome reference for cultivated species of the human gut microbiota.</title>
        <authorList>
            <person name="Zou Y."/>
            <person name="Xue W."/>
            <person name="Luo G."/>
        </authorList>
    </citation>
    <scope>NUCLEOTIDE SEQUENCE [LARGE SCALE GENOMIC DNA]</scope>
    <source>
        <strain evidence="2 3">AF22-21</strain>
    </source>
</reference>
<name>A0A3R5YS70_9FIRM</name>
<gene>
    <name evidence="2" type="ORF">DWX94_13780</name>
</gene>
<evidence type="ECO:0000313" key="3">
    <source>
        <dbReference type="Proteomes" id="UP000283295"/>
    </source>
</evidence>
<dbReference type="EMBL" id="QRVK01000065">
    <property type="protein sequence ID" value="RGS35380.1"/>
    <property type="molecule type" value="Genomic_DNA"/>
</dbReference>
<evidence type="ECO:0000313" key="2">
    <source>
        <dbReference type="EMBL" id="RGS35380.1"/>
    </source>
</evidence>
<dbReference type="Proteomes" id="UP000283295">
    <property type="component" value="Unassembled WGS sequence"/>
</dbReference>